<dbReference type="AlphaFoldDB" id="A0A6G0VT04"/>
<protein>
    <submittedName>
        <fullName evidence="1">Envelope fusion protein</fullName>
    </submittedName>
</protein>
<organism evidence="1 2">
    <name type="scientific">Aphis craccivora</name>
    <name type="common">Cowpea aphid</name>
    <dbReference type="NCBI Taxonomy" id="307492"/>
    <lineage>
        <taxon>Eukaryota</taxon>
        <taxon>Metazoa</taxon>
        <taxon>Ecdysozoa</taxon>
        <taxon>Arthropoda</taxon>
        <taxon>Hexapoda</taxon>
        <taxon>Insecta</taxon>
        <taxon>Pterygota</taxon>
        <taxon>Neoptera</taxon>
        <taxon>Paraneoptera</taxon>
        <taxon>Hemiptera</taxon>
        <taxon>Sternorrhyncha</taxon>
        <taxon>Aphidomorpha</taxon>
        <taxon>Aphidoidea</taxon>
        <taxon>Aphididae</taxon>
        <taxon>Aphidini</taxon>
        <taxon>Aphis</taxon>
        <taxon>Aphis</taxon>
    </lineage>
</organism>
<accession>A0A6G0VT04</accession>
<feature type="non-terminal residue" evidence="1">
    <location>
        <position position="478"/>
    </location>
</feature>
<evidence type="ECO:0000313" key="1">
    <source>
        <dbReference type="EMBL" id="KAF0708104.1"/>
    </source>
</evidence>
<evidence type="ECO:0000313" key="2">
    <source>
        <dbReference type="Proteomes" id="UP000478052"/>
    </source>
</evidence>
<proteinExistence type="predicted"/>
<dbReference type="Proteomes" id="UP000478052">
    <property type="component" value="Unassembled WGS sequence"/>
</dbReference>
<dbReference type="OrthoDB" id="6626705at2759"/>
<gene>
    <name evidence="1" type="ORF">FWK35_00036558</name>
</gene>
<reference evidence="1 2" key="1">
    <citation type="submission" date="2019-08" db="EMBL/GenBank/DDBJ databases">
        <title>Whole genome of Aphis craccivora.</title>
        <authorList>
            <person name="Voronova N.V."/>
            <person name="Shulinski R.S."/>
            <person name="Bandarenka Y.V."/>
            <person name="Zhorov D.G."/>
            <person name="Warner D."/>
        </authorList>
    </citation>
    <scope>NUCLEOTIDE SEQUENCE [LARGE SCALE GENOMIC DNA]</scope>
    <source>
        <strain evidence="1">180601</strain>
        <tissue evidence="1">Whole Body</tissue>
    </source>
</reference>
<sequence length="478" mass="56058">MTPQELASTLKNVEQTIKKKYNIPMGTKASELSEFLKVTKISIYYENEQLVFITKISLVIDVELSLYNIIPIPIYYAEYEMEAWYISIATYTYVAITKDRKQFTTYTEKQIKECTEIAKYRVCKALEPMQENNDNTPCEMQLFKGPESLPIKCSVKKFSLTEPFVKEVKVLGAITIVDTNCQVFTRDAVLTAVEDISSTNHKDFVPHTKMQNIFNKIPEHIHKYKMNEVWNNTSHMQLTDLHSVSKSLDEVQQMIDEEVIREQSQKHHFIHSNHLKETHKFIIVDFEFLMVNRTSMVIISGAMSNSLERFEISKLEGRSLLLPINEKARPMVEKELQVAVKEIKRIFVCKIELRDACLDQLRQSLTSTRNNLMRDHIYNYIRQGNKENVVVVWNGHSDKTILNRLDIDYPILNITCYDKYFYKNFFIQLEKLCNREIIFELDMGKYEKTGRLLNLVETHSIVCEKKHEITYTHDPKVD</sequence>
<keyword evidence="2" id="KW-1185">Reference proteome</keyword>
<comment type="caution">
    <text evidence="1">The sequence shown here is derived from an EMBL/GenBank/DDBJ whole genome shotgun (WGS) entry which is preliminary data.</text>
</comment>
<dbReference type="EMBL" id="VUJU01012284">
    <property type="protein sequence ID" value="KAF0708104.1"/>
    <property type="molecule type" value="Genomic_DNA"/>
</dbReference>
<name>A0A6G0VT04_APHCR</name>